<keyword evidence="2" id="KW-1185">Reference proteome</keyword>
<dbReference type="OrthoDB" id="8261813at2"/>
<reference evidence="1 2" key="1">
    <citation type="submission" date="2019-03" db="EMBL/GenBank/DDBJ databases">
        <title>Genomic Encyclopedia of Type Strains, Phase IV (KMG-IV): sequencing the most valuable type-strain genomes for metagenomic binning, comparative biology and taxonomic classification.</title>
        <authorList>
            <person name="Goeker M."/>
        </authorList>
    </citation>
    <scope>NUCLEOTIDE SEQUENCE [LARGE SCALE GENOMIC DNA]</scope>
    <source>
        <strain evidence="1 2">DSM 101</strain>
    </source>
</reference>
<name>A0A4R1I884_ANCAQ</name>
<sequence length="83" mass="8811">MRILSIRPGPPGSAVLAHVDIEVAGLRIYDVVIRRAADGSLRAFPSERGRKATVSFGIEFAESITRAALPAIEGNSHADRDAA</sequence>
<evidence type="ECO:0000313" key="1">
    <source>
        <dbReference type="EMBL" id="TCK31228.1"/>
    </source>
</evidence>
<dbReference type="EMBL" id="SMFY01000001">
    <property type="protein sequence ID" value="TCK31228.1"/>
    <property type="molecule type" value="Genomic_DNA"/>
</dbReference>
<dbReference type="AlphaFoldDB" id="A0A4R1I884"/>
<evidence type="ECO:0000313" key="2">
    <source>
        <dbReference type="Proteomes" id="UP000295030"/>
    </source>
</evidence>
<dbReference type="RefSeq" id="WP_131834459.1">
    <property type="nucleotide sequence ID" value="NZ_SMFY01000001.1"/>
</dbReference>
<gene>
    <name evidence="1" type="ORF">EV667_1334</name>
</gene>
<protein>
    <submittedName>
        <fullName evidence="1">Uncharacterized protein</fullName>
    </submittedName>
</protein>
<accession>A0A4R1I884</accession>
<comment type="caution">
    <text evidence="1">The sequence shown here is derived from an EMBL/GenBank/DDBJ whole genome shotgun (WGS) entry which is preliminary data.</text>
</comment>
<proteinExistence type="predicted"/>
<dbReference type="Proteomes" id="UP000295030">
    <property type="component" value="Unassembled WGS sequence"/>
</dbReference>
<organism evidence="1 2">
    <name type="scientific">Ancylobacter aquaticus</name>
    <dbReference type="NCBI Taxonomy" id="100"/>
    <lineage>
        <taxon>Bacteria</taxon>
        <taxon>Pseudomonadati</taxon>
        <taxon>Pseudomonadota</taxon>
        <taxon>Alphaproteobacteria</taxon>
        <taxon>Hyphomicrobiales</taxon>
        <taxon>Xanthobacteraceae</taxon>
        <taxon>Ancylobacter</taxon>
    </lineage>
</organism>